<evidence type="ECO:0000256" key="1">
    <source>
        <dbReference type="SAM" id="Phobius"/>
    </source>
</evidence>
<name>A0A226E989_FOLCA</name>
<gene>
    <name evidence="2" type="ORF">Fcan01_11405</name>
</gene>
<keyword evidence="1" id="KW-1133">Transmembrane helix</keyword>
<keyword evidence="1" id="KW-0812">Transmembrane</keyword>
<reference evidence="2 3" key="1">
    <citation type="submission" date="2015-12" db="EMBL/GenBank/DDBJ databases">
        <title>The genome of Folsomia candida.</title>
        <authorList>
            <person name="Faddeeva A."/>
            <person name="Derks M.F."/>
            <person name="Anvar Y."/>
            <person name="Smit S."/>
            <person name="Van Straalen N."/>
            <person name="Roelofs D."/>
        </authorList>
    </citation>
    <scope>NUCLEOTIDE SEQUENCE [LARGE SCALE GENOMIC DNA]</scope>
    <source>
        <strain evidence="2 3">VU population</strain>
        <tissue evidence="2">Whole body</tissue>
    </source>
</reference>
<protein>
    <submittedName>
        <fullName evidence="2">Uncharacterized protein</fullName>
    </submittedName>
</protein>
<proteinExistence type="predicted"/>
<organism evidence="2 3">
    <name type="scientific">Folsomia candida</name>
    <name type="common">Springtail</name>
    <dbReference type="NCBI Taxonomy" id="158441"/>
    <lineage>
        <taxon>Eukaryota</taxon>
        <taxon>Metazoa</taxon>
        <taxon>Ecdysozoa</taxon>
        <taxon>Arthropoda</taxon>
        <taxon>Hexapoda</taxon>
        <taxon>Collembola</taxon>
        <taxon>Entomobryomorpha</taxon>
        <taxon>Isotomoidea</taxon>
        <taxon>Isotomidae</taxon>
        <taxon>Proisotominae</taxon>
        <taxon>Folsomia</taxon>
    </lineage>
</organism>
<keyword evidence="1" id="KW-0472">Membrane</keyword>
<feature type="transmembrane region" description="Helical" evidence="1">
    <location>
        <begin position="44"/>
        <end position="63"/>
    </location>
</feature>
<dbReference type="EMBL" id="LNIX01000005">
    <property type="protein sequence ID" value="OXA54103.1"/>
    <property type="molecule type" value="Genomic_DNA"/>
</dbReference>
<comment type="caution">
    <text evidence="2">The sequence shown here is derived from an EMBL/GenBank/DDBJ whole genome shotgun (WGS) entry which is preliminary data.</text>
</comment>
<feature type="transmembrane region" description="Helical" evidence="1">
    <location>
        <begin position="129"/>
        <end position="153"/>
    </location>
</feature>
<accession>A0A226E989</accession>
<evidence type="ECO:0000313" key="3">
    <source>
        <dbReference type="Proteomes" id="UP000198287"/>
    </source>
</evidence>
<sequence length="297" mass="33734">MLSQLLLPHLKRNLFVGNFHHCLYYVWDFRLQRLFPCNKFDLRWTRSLIFIYLFYLIVQIVGIRHSSAALAEKIQVGILTSVYTSCLVVGIEWKADPANIQLLNMIHQKGQNRIDVGPNGKILTKIIDLTYTMVGLTAHVIAPFMVLVLFILLPCQEPFIGSFVLPPSECSKSLRASGIGYLILRLSLIFLEVSQMYRHCVNAAHYTMHILVAGILNLWEESTQILSSTNFDHNFRQLQYHDAMSVSQLMFLAAGAADTFLVNVIYCTGAGIVHMKSSAYLERMRGVVKAFLFNPDC</sequence>
<dbReference type="Proteomes" id="UP000198287">
    <property type="component" value="Unassembled WGS sequence"/>
</dbReference>
<feature type="transmembrane region" description="Helical" evidence="1">
    <location>
        <begin position="249"/>
        <end position="275"/>
    </location>
</feature>
<evidence type="ECO:0000313" key="2">
    <source>
        <dbReference type="EMBL" id="OXA54103.1"/>
    </source>
</evidence>
<keyword evidence="3" id="KW-1185">Reference proteome</keyword>
<dbReference type="AlphaFoldDB" id="A0A226E989"/>